<feature type="domain" description="MMS19 N-terminal" evidence="7">
    <location>
        <begin position="42"/>
        <end position="302"/>
    </location>
</feature>
<dbReference type="OrthoDB" id="342900at2759"/>
<dbReference type="GO" id="GO:0097361">
    <property type="term" value="C:cytosolic [4Fe-4S] assembly targeting complex"/>
    <property type="evidence" value="ECO:0007669"/>
    <property type="project" value="UniProtKB-UniRule"/>
</dbReference>
<evidence type="ECO:0000256" key="5">
    <source>
        <dbReference type="RuleBase" id="RU367072"/>
    </source>
</evidence>
<sequence length="1038" mass="114584">MERLVIDKYMVSLDTSPAEADKIAKNITNDIESDKTRLIDFIESLGRYLTDDDTGIRVKALSCVAAVLSNLSAGKLNSRQIAMLSEFLSDRLEDEECLNESGSGLLALSKMQHISKSAIKTITEALFAKVDMKKHNQATRYVVYQIIDGLVNHHIAVLKGMNDSTLNGFTRLIAGEKDPRNLLVVFSILKVIIENFQIEKSKESLFDAGFCYFPITFRPPPDDPYGVTSEDLKLKLRECIAASPLFAEYSFPSLIEKLTSSSINVKRDSLLTVIACIENYGGVTVEKHWEEIYNSVKFEVLHEGEEDIPDLVCKLLKTLTATISIRMVRKAAEDSGLDKFLKTATNECYPQITNLESRQAKHAAQLLAAIAEGSFAAHDTIAETTLPGIFRLVDLTSAATIAQQKTALEMLILFIESSGSLYGWKGGATSEKSPENGLLMHKDTLFELFCRAFVSTPNEEVSFRLLALQGLVKLSLLQEFLDASELGMVAQCLDDVVLTDTNESLCTSALSSLKELGRVNPDIILNTVFPAFLSQLPDPDIPASATSQSPRKHYRIILSSLADLCINKAIYEILTVRLLNKLALVAREGQDVVFAQSILTTILLVIQRKLTEKDWDLRFFFMNLTPKLISMTFTASVDRDQPQSKIMSHSSVVAVTAKIVNLLVRSVSAEDQSEFAKQICNLYITNEASSLIQESERARIASATKPLEKGFRAEGLVEIFTAAVAGLRLETAFPYSDVLSLASNLIPVALDRYNIPDRLALARLIALLVNKWLSKDDEQRFIDSAAEELKTQVTGSNSMVERASSLELLAWVGKSLIFKGNRRAFETVDLVLQLLGDKSFGRCASKTCGILIADDEIVDKSNFVIVRLLAKQQYFSYCIPKIVDGFNSSTDSESKRNHLVGLSNILQHMPGKIVIPHLSTFLPLLLQSLSLSDSHVKLATIDTITATLSDATDLMSEHLSTIVPRVLESTVDKASNPATVRVAALNCLAVLPKSLPGEVMQPYRGEIIRTLAVVLDDPRRAVRKAAVDCRQIYFAMDG</sequence>
<feature type="domain" description="MMS19 C-terminal" evidence="6">
    <location>
        <begin position="557"/>
        <end position="992"/>
    </location>
</feature>
<keyword evidence="5" id="KW-0234">DNA repair</keyword>
<dbReference type="Proteomes" id="UP000094385">
    <property type="component" value="Unassembled WGS sequence"/>
</dbReference>
<keyword evidence="3" id="KW-0677">Repeat</keyword>
<organism evidence="8 9">
    <name type="scientific">Lipomyces starkeyi NRRL Y-11557</name>
    <dbReference type="NCBI Taxonomy" id="675824"/>
    <lineage>
        <taxon>Eukaryota</taxon>
        <taxon>Fungi</taxon>
        <taxon>Dikarya</taxon>
        <taxon>Ascomycota</taxon>
        <taxon>Saccharomycotina</taxon>
        <taxon>Lipomycetes</taxon>
        <taxon>Lipomycetales</taxon>
        <taxon>Lipomycetaceae</taxon>
        <taxon>Lipomyces</taxon>
    </lineage>
</organism>
<dbReference type="EMBL" id="KV454297">
    <property type="protein sequence ID" value="ODQ71652.1"/>
    <property type="molecule type" value="Genomic_DNA"/>
</dbReference>
<reference evidence="8 9" key="1">
    <citation type="journal article" date="2016" name="Proc. Natl. Acad. Sci. U.S.A.">
        <title>Comparative genomics of biotechnologically important yeasts.</title>
        <authorList>
            <person name="Riley R."/>
            <person name="Haridas S."/>
            <person name="Wolfe K.H."/>
            <person name="Lopes M.R."/>
            <person name="Hittinger C.T."/>
            <person name="Goeker M."/>
            <person name="Salamov A.A."/>
            <person name="Wisecaver J.H."/>
            <person name="Long T.M."/>
            <person name="Calvey C.H."/>
            <person name="Aerts A.L."/>
            <person name="Barry K.W."/>
            <person name="Choi C."/>
            <person name="Clum A."/>
            <person name="Coughlan A.Y."/>
            <person name="Deshpande S."/>
            <person name="Douglass A.P."/>
            <person name="Hanson S.J."/>
            <person name="Klenk H.-P."/>
            <person name="LaButti K.M."/>
            <person name="Lapidus A."/>
            <person name="Lindquist E.A."/>
            <person name="Lipzen A.M."/>
            <person name="Meier-Kolthoff J.P."/>
            <person name="Ohm R.A."/>
            <person name="Otillar R.P."/>
            <person name="Pangilinan J.L."/>
            <person name="Peng Y."/>
            <person name="Rokas A."/>
            <person name="Rosa C.A."/>
            <person name="Scheuner C."/>
            <person name="Sibirny A.A."/>
            <person name="Slot J.C."/>
            <person name="Stielow J.B."/>
            <person name="Sun H."/>
            <person name="Kurtzman C.P."/>
            <person name="Blackwell M."/>
            <person name="Grigoriev I.V."/>
            <person name="Jeffries T.W."/>
        </authorList>
    </citation>
    <scope>NUCLEOTIDE SEQUENCE [LARGE SCALE GENOMIC DNA]</scope>
    <source>
        <strain evidence="8 9">NRRL Y-11557</strain>
    </source>
</reference>
<evidence type="ECO:0000259" key="6">
    <source>
        <dbReference type="Pfam" id="PF12460"/>
    </source>
</evidence>
<dbReference type="GO" id="GO:0016226">
    <property type="term" value="P:iron-sulfur cluster assembly"/>
    <property type="evidence" value="ECO:0007669"/>
    <property type="project" value="UniProtKB-UniRule"/>
</dbReference>
<dbReference type="InterPro" id="IPR029240">
    <property type="entry name" value="MMS19_N"/>
</dbReference>
<dbReference type="PANTHER" id="PTHR12891:SF0">
    <property type="entry name" value="MMS19 NUCLEOTIDE EXCISION REPAIR PROTEIN HOMOLOG"/>
    <property type="match status" value="1"/>
</dbReference>
<dbReference type="Pfam" id="PF14500">
    <property type="entry name" value="MMS19_N"/>
    <property type="match status" value="1"/>
</dbReference>
<evidence type="ECO:0000256" key="3">
    <source>
        <dbReference type="ARBA" id="ARBA00022737"/>
    </source>
</evidence>
<dbReference type="AlphaFoldDB" id="A0A1E3Q3A7"/>
<evidence type="ECO:0000313" key="9">
    <source>
        <dbReference type="Proteomes" id="UP000094385"/>
    </source>
</evidence>
<evidence type="ECO:0000256" key="1">
    <source>
        <dbReference type="ARBA" id="ARBA00004123"/>
    </source>
</evidence>
<name>A0A1E3Q3A7_LIPST</name>
<keyword evidence="4 5" id="KW-0539">Nucleus</keyword>
<dbReference type="GO" id="GO:0005634">
    <property type="term" value="C:nucleus"/>
    <property type="evidence" value="ECO:0007669"/>
    <property type="project" value="UniProtKB-SubCell"/>
</dbReference>
<evidence type="ECO:0000256" key="2">
    <source>
        <dbReference type="ARBA" id="ARBA00009340"/>
    </source>
</evidence>
<dbReference type="GO" id="GO:0051604">
    <property type="term" value="P:protein maturation"/>
    <property type="evidence" value="ECO:0007669"/>
    <property type="project" value="UniProtKB-UniRule"/>
</dbReference>
<dbReference type="Pfam" id="PF12460">
    <property type="entry name" value="MMS19_C"/>
    <property type="match status" value="1"/>
</dbReference>
<dbReference type="GO" id="GO:0006281">
    <property type="term" value="P:DNA repair"/>
    <property type="evidence" value="ECO:0007669"/>
    <property type="project" value="UniProtKB-UniRule"/>
</dbReference>
<comment type="subcellular location">
    <subcellularLocation>
        <location evidence="1 5">Nucleus</location>
    </subcellularLocation>
</comment>
<comment type="similarity">
    <text evidence="2 5">Belongs to the MET18/MMS19 family.</text>
</comment>
<keyword evidence="5" id="KW-0227">DNA damage</keyword>
<dbReference type="Gene3D" id="1.25.10.10">
    <property type="entry name" value="Leucine-rich Repeat Variant"/>
    <property type="match status" value="1"/>
</dbReference>
<evidence type="ECO:0000256" key="4">
    <source>
        <dbReference type="ARBA" id="ARBA00023242"/>
    </source>
</evidence>
<dbReference type="InterPro" id="IPR011989">
    <property type="entry name" value="ARM-like"/>
</dbReference>
<dbReference type="SUPFAM" id="SSF48371">
    <property type="entry name" value="ARM repeat"/>
    <property type="match status" value="1"/>
</dbReference>
<evidence type="ECO:0000313" key="8">
    <source>
        <dbReference type="EMBL" id="ODQ71652.1"/>
    </source>
</evidence>
<evidence type="ECO:0000259" key="7">
    <source>
        <dbReference type="Pfam" id="PF14500"/>
    </source>
</evidence>
<keyword evidence="9" id="KW-1185">Reference proteome</keyword>
<comment type="function">
    <text evidence="5">Key component of the cytosolic iron-sulfur protein assembly (CIA) complex, a multiprotein complex that mediates the incorporation of iron-sulfur cluster into apoproteins specifically involved in DNA metabolism and genomic integrity. In the CIA complex, MMS19 acts as an adapter between early-acting CIA components and a subset of cellular target iron-sulfur proteins.</text>
</comment>
<gene>
    <name evidence="8" type="ORF">LIPSTDRAFT_73368</name>
</gene>
<protein>
    <recommendedName>
        <fullName evidence="5">MMS19 nucleotide excision repair protein</fullName>
    </recommendedName>
</protein>
<dbReference type="InterPro" id="IPR016024">
    <property type="entry name" value="ARM-type_fold"/>
</dbReference>
<dbReference type="PANTHER" id="PTHR12891">
    <property type="entry name" value="DNA REPAIR/TRANSCRIPTION PROTEIN MET18/MMS19"/>
    <property type="match status" value="1"/>
</dbReference>
<dbReference type="STRING" id="675824.A0A1E3Q3A7"/>
<accession>A0A1E3Q3A7</accession>
<dbReference type="InterPro" id="IPR039920">
    <property type="entry name" value="MMS19"/>
</dbReference>
<dbReference type="InterPro" id="IPR024687">
    <property type="entry name" value="MMS19_C"/>
</dbReference>
<proteinExistence type="inferred from homology"/>